<organism evidence="1 2">
    <name type="scientific">Roseibium sediminicola</name>
    <dbReference type="NCBI Taxonomy" id="2933272"/>
    <lineage>
        <taxon>Bacteria</taxon>
        <taxon>Pseudomonadati</taxon>
        <taxon>Pseudomonadota</taxon>
        <taxon>Alphaproteobacteria</taxon>
        <taxon>Hyphomicrobiales</taxon>
        <taxon>Stappiaceae</taxon>
        <taxon>Roseibium</taxon>
    </lineage>
</organism>
<sequence length="193" mass="21577">MSKTELYLPSNLNAVHVIGVTPADHHKLAGLRIAGYLEADRAGHPDRSFTDHGKIRPTVYFANGSRYTQSHRDPDNIGYHPPSGKHLFFGNVDKDIYDSKRRDRREFIAWLEGLAGPSGQPCSTMPPPLGDRFEGRKLLEIKEGGMIHPSRSALVSVSYQVAVQLVKSIRLRYGGKRKFAPTGEWYFGETPFG</sequence>
<evidence type="ECO:0008006" key="3">
    <source>
        <dbReference type="Google" id="ProtNLM"/>
    </source>
</evidence>
<accession>A0ABT0GT15</accession>
<reference evidence="1" key="1">
    <citation type="submission" date="2022-04" db="EMBL/GenBank/DDBJ databases">
        <title>Roseibium sp. CAU 1639 isolated from mud.</title>
        <authorList>
            <person name="Kim W."/>
        </authorList>
    </citation>
    <scope>NUCLEOTIDE SEQUENCE</scope>
    <source>
        <strain evidence="1">CAU 1639</strain>
    </source>
</reference>
<proteinExistence type="predicted"/>
<comment type="caution">
    <text evidence="1">The sequence shown here is derived from an EMBL/GenBank/DDBJ whole genome shotgun (WGS) entry which is preliminary data.</text>
</comment>
<name>A0ABT0GT15_9HYPH</name>
<protein>
    <recommendedName>
        <fullName evidence="3">Nucleotide modification associated domain-containing protein</fullName>
    </recommendedName>
</protein>
<dbReference type="EMBL" id="JALNMJ010000003">
    <property type="protein sequence ID" value="MCK7611938.1"/>
    <property type="molecule type" value="Genomic_DNA"/>
</dbReference>
<dbReference type="RefSeq" id="WP_248152625.1">
    <property type="nucleotide sequence ID" value="NZ_JALNMJ010000003.1"/>
</dbReference>
<dbReference type="Proteomes" id="UP001431221">
    <property type="component" value="Unassembled WGS sequence"/>
</dbReference>
<evidence type="ECO:0000313" key="1">
    <source>
        <dbReference type="EMBL" id="MCK7611938.1"/>
    </source>
</evidence>
<gene>
    <name evidence="1" type="ORF">M0H32_07180</name>
</gene>
<keyword evidence="2" id="KW-1185">Reference proteome</keyword>
<evidence type="ECO:0000313" key="2">
    <source>
        <dbReference type="Proteomes" id="UP001431221"/>
    </source>
</evidence>